<dbReference type="Proteomes" id="UP000801864">
    <property type="component" value="Unassembled WGS sequence"/>
</dbReference>
<accession>A0A9P4XCQ9</accession>
<dbReference type="AlphaFoldDB" id="A0A9P4XCQ9"/>
<evidence type="ECO:0000313" key="2">
    <source>
        <dbReference type="Proteomes" id="UP000801864"/>
    </source>
</evidence>
<keyword evidence="2" id="KW-1185">Reference proteome</keyword>
<reference evidence="1 2" key="1">
    <citation type="submission" date="2018-06" db="EMBL/GenBank/DDBJ databases">
        <title>Genome analysis of cellulolytic fungus Trichoderma lentiforme CFAM-422.</title>
        <authorList>
            <person name="Steindorff A.S."/>
            <person name="Formighieri E.F."/>
            <person name="Midorikawa G.E.O."/>
            <person name="Tamietti M.S."/>
            <person name="Ramos E.Z."/>
            <person name="Silva A.S."/>
            <person name="Bon E.P.S."/>
            <person name="Mendes T.D."/>
            <person name="Damaso M.C.T."/>
            <person name="Favaro L.C.L."/>
        </authorList>
    </citation>
    <scope>NUCLEOTIDE SEQUENCE [LARGE SCALE GENOMIC DNA]</scope>
    <source>
        <strain evidence="1 2">CFAM-422</strain>
    </source>
</reference>
<dbReference type="EMBL" id="QLNT01000013">
    <property type="protein sequence ID" value="KAF3068648.1"/>
    <property type="molecule type" value="Genomic_DNA"/>
</dbReference>
<organism evidence="1 2">
    <name type="scientific">Trichoderma lentiforme</name>
    <dbReference type="NCBI Taxonomy" id="1567552"/>
    <lineage>
        <taxon>Eukaryota</taxon>
        <taxon>Fungi</taxon>
        <taxon>Dikarya</taxon>
        <taxon>Ascomycota</taxon>
        <taxon>Pezizomycotina</taxon>
        <taxon>Sordariomycetes</taxon>
        <taxon>Hypocreomycetidae</taxon>
        <taxon>Hypocreales</taxon>
        <taxon>Hypocreaceae</taxon>
        <taxon>Trichoderma</taxon>
    </lineage>
</organism>
<gene>
    <name evidence="1" type="ORF">CFAM422_007844</name>
</gene>
<evidence type="ECO:0000313" key="1">
    <source>
        <dbReference type="EMBL" id="KAF3068648.1"/>
    </source>
</evidence>
<proteinExistence type="predicted"/>
<sequence>MAQNVFIYLAEAHCILCRVALPYYPGINVFRVNAKDWEKDIVGLFDLAADSTNGPLVVAIKTTLKEKYPIIGTNVMVRHKGGEAAITIVRERPNIKHRPFFFAHKLCVNAVESLRGGPIHEELYDLAIQTQEILPRDCWGEEPPTHLASFLSTIQSGIVDTENTDLGSCLSRCCNLPPELQSHILTYLHEKGNNVVFSLMTALHTFTVGRSLLAPVLLNQPPLGEVFRVDHVDKIHICASITSVFGRSYLWGLETSYSQSHQPTPGKQCIDLSLNSIRKMEFILGMYGITAVRFHMDTDLVTPWLGDARKGWRCKPIDFTRENVAFPRSGQQDLVGRFAELLLHASRKEGPLNVLWDASSRLLQGGVSFISHFYTDLPSFKTNLNRIAYFGPAGSLTDPTVQWVSLIPDHLKEKCTVAGLIVDQMAISYNCFRTIGAHCTPKEGVVGSHKSPTSSSGQHLVLPEAPRILRRFGFRNFAVVSSAQLYDIKHLRVLLRDARDYDNNHMWRCGGLWILHGDGSIETIGCWDESLTKYSKTIYKETDGQLTRVIFRSREGRHPLIPSEIVRYIVDIHVRVVPHGSEQEDPDEEEWNNVANCDYLQYCKISYSKKITWTFTEASDNIQNTSTNTTDYNLPPHRECKLLQIEQ</sequence>
<name>A0A9P4XCQ9_9HYPO</name>
<protein>
    <submittedName>
        <fullName evidence="1">Uncharacterized protein</fullName>
    </submittedName>
</protein>
<comment type="caution">
    <text evidence="1">The sequence shown here is derived from an EMBL/GenBank/DDBJ whole genome shotgun (WGS) entry which is preliminary data.</text>
</comment>